<feature type="region of interest" description="Disordered" evidence="1">
    <location>
        <begin position="525"/>
        <end position="549"/>
    </location>
</feature>
<feature type="compositionally biased region" description="Low complexity" evidence="1">
    <location>
        <begin position="295"/>
        <end position="308"/>
    </location>
</feature>
<feature type="compositionally biased region" description="Polar residues" evidence="1">
    <location>
        <begin position="279"/>
        <end position="294"/>
    </location>
</feature>
<feature type="compositionally biased region" description="Low complexity" evidence="1">
    <location>
        <begin position="587"/>
        <end position="602"/>
    </location>
</feature>
<feature type="compositionally biased region" description="Basic and acidic residues" evidence="1">
    <location>
        <begin position="240"/>
        <end position="254"/>
    </location>
</feature>
<evidence type="ECO:0000313" key="3">
    <source>
        <dbReference type="Proteomes" id="UP000307440"/>
    </source>
</evidence>
<accession>A0A5C3KQC2</accession>
<feature type="compositionally biased region" description="Polar residues" evidence="1">
    <location>
        <begin position="400"/>
        <end position="410"/>
    </location>
</feature>
<feature type="region of interest" description="Disordered" evidence="1">
    <location>
        <begin position="570"/>
        <end position="604"/>
    </location>
</feature>
<feature type="region of interest" description="Disordered" evidence="1">
    <location>
        <begin position="427"/>
        <end position="451"/>
    </location>
</feature>
<feature type="region of interest" description="Disordered" evidence="1">
    <location>
        <begin position="158"/>
        <end position="180"/>
    </location>
</feature>
<evidence type="ECO:0000256" key="1">
    <source>
        <dbReference type="SAM" id="MobiDB-lite"/>
    </source>
</evidence>
<gene>
    <name evidence="2" type="ORF">FA15DRAFT_501108</name>
</gene>
<feature type="compositionally biased region" description="Low complexity" evidence="1">
    <location>
        <begin position="20"/>
        <end position="43"/>
    </location>
</feature>
<feature type="region of interest" description="Disordered" evidence="1">
    <location>
        <begin position="384"/>
        <end position="410"/>
    </location>
</feature>
<dbReference type="STRING" id="230819.A0A5C3KQC2"/>
<feature type="compositionally biased region" description="Polar residues" evidence="1">
    <location>
        <begin position="570"/>
        <end position="585"/>
    </location>
</feature>
<organism evidence="2 3">
    <name type="scientific">Coprinopsis marcescibilis</name>
    <name type="common">Agaric fungus</name>
    <name type="synonym">Psathyrella marcescibilis</name>
    <dbReference type="NCBI Taxonomy" id="230819"/>
    <lineage>
        <taxon>Eukaryota</taxon>
        <taxon>Fungi</taxon>
        <taxon>Dikarya</taxon>
        <taxon>Basidiomycota</taxon>
        <taxon>Agaricomycotina</taxon>
        <taxon>Agaricomycetes</taxon>
        <taxon>Agaricomycetidae</taxon>
        <taxon>Agaricales</taxon>
        <taxon>Agaricineae</taxon>
        <taxon>Psathyrellaceae</taxon>
        <taxon>Coprinopsis</taxon>
    </lineage>
</organism>
<feature type="compositionally biased region" description="Low complexity" evidence="1">
    <location>
        <begin position="384"/>
        <end position="399"/>
    </location>
</feature>
<feature type="compositionally biased region" description="Low complexity" evidence="1">
    <location>
        <begin position="528"/>
        <end position="549"/>
    </location>
</feature>
<feature type="region of interest" description="Disordered" evidence="1">
    <location>
        <begin position="200"/>
        <end position="320"/>
    </location>
</feature>
<reference evidence="2 3" key="1">
    <citation type="journal article" date="2019" name="Nat. Ecol. Evol.">
        <title>Megaphylogeny resolves global patterns of mushroom evolution.</title>
        <authorList>
            <person name="Varga T."/>
            <person name="Krizsan K."/>
            <person name="Foldi C."/>
            <person name="Dima B."/>
            <person name="Sanchez-Garcia M."/>
            <person name="Sanchez-Ramirez S."/>
            <person name="Szollosi G.J."/>
            <person name="Szarkandi J.G."/>
            <person name="Papp V."/>
            <person name="Albert L."/>
            <person name="Andreopoulos W."/>
            <person name="Angelini C."/>
            <person name="Antonin V."/>
            <person name="Barry K.W."/>
            <person name="Bougher N.L."/>
            <person name="Buchanan P."/>
            <person name="Buyck B."/>
            <person name="Bense V."/>
            <person name="Catcheside P."/>
            <person name="Chovatia M."/>
            <person name="Cooper J."/>
            <person name="Damon W."/>
            <person name="Desjardin D."/>
            <person name="Finy P."/>
            <person name="Geml J."/>
            <person name="Haridas S."/>
            <person name="Hughes K."/>
            <person name="Justo A."/>
            <person name="Karasinski D."/>
            <person name="Kautmanova I."/>
            <person name="Kiss B."/>
            <person name="Kocsube S."/>
            <person name="Kotiranta H."/>
            <person name="LaButti K.M."/>
            <person name="Lechner B.E."/>
            <person name="Liimatainen K."/>
            <person name="Lipzen A."/>
            <person name="Lukacs Z."/>
            <person name="Mihaltcheva S."/>
            <person name="Morgado L.N."/>
            <person name="Niskanen T."/>
            <person name="Noordeloos M.E."/>
            <person name="Ohm R.A."/>
            <person name="Ortiz-Santana B."/>
            <person name="Ovrebo C."/>
            <person name="Racz N."/>
            <person name="Riley R."/>
            <person name="Savchenko A."/>
            <person name="Shiryaev A."/>
            <person name="Soop K."/>
            <person name="Spirin V."/>
            <person name="Szebenyi C."/>
            <person name="Tomsovsky M."/>
            <person name="Tulloss R.E."/>
            <person name="Uehling J."/>
            <person name="Grigoriev I.V."/>
            <person name="Vagvolgyi C."/>
            <person name="Papp T."/>
            <person name="Martin F.M."/>
            <person name="Miettinen O."/>
            <person name="Hibbett D.S."/>
            <person name="Nagy L.G."/>
        </authorList>
    </citation>
    <scope>NUCLEOTIDE SEQUENCE [LARGE SCALE GENOMIC DNA]</scope>
    <source>
        <strain evidence="2 3">CBS 121175</strain>
    </source>
</reference>
<feature type="region of interest" description="Disordered" evidence="1">
    <location>
        <begin position="61"/>
        <end position="86"/>
    </location>
</feature>
<dbReference type="OrthoDB" id="2687560at2759"/>
<name>A0A5C3KQC2_COPMA</name>
<feature type="compositionally biased region" description="Polar residues" evidence="1">
    <location>
        <begin position="222"/>
        <end position="236"/>
    </location>
</feature>
<proteinExistence type="predicted"/>
<keyword evidence="3" id="KW-1185">Reference proteome</keyword>
<dbReference type="EMBL" id="ML210233">
    <property type="protein sequence ID" value="TFK22741.1"/>
    <property type="molecule type" value="Genomic_DNA"/>
</dbReference>
<feature type="compositionally biased region" description="Low complexity" evidence="1">
    <location>
        <begin position="61"/>
        <end position="81"/>
    </location>
</feature>
<feature type="compositionally biased region" description="Basic residues" evidence="1">
    <location>
        <begin position="442"/>
        <end position="451"/>
    </location>
</feature>
<sequence length="631" mass="66720">MSHSTASCVSSVQVSAHSAVSSNNSGAGSSYASPHSTSSSSSSRRLRSRSKSLFSLSIASAVGPSSSTNSDTNTRTIINNNQPTSTTTNMINAAKALTRRISSTTLRVMESSTLSTHVTTIPELKQHDLAPISGQVLSDEKLARFDCEDRTLRRKKRLGVAASPTSRPPPVASINSSTLKKQVSVASLKASKPISVSFKLSKRPGTSESEGSAAGDNMGDNVKTNTHDSVFPSSAASPKELAHPDAHIDTRARYPGETADTSSQQIMQPPPLDTDVDRPQQSPTHGSSTGSLTRPSSQTVTPVSVVPAQPNPRIGHPSRPYYSAIRKHHMSAPAPPKLVSPPQSVEVSPANSRPVSTSAHHPPSAFAMQMSAIAPFARRPVSLGAVPSGASSSHVAHGHTNSVGSTTTKGMSVFDLEDENYVDVVDDEEASNSTAPSSYKAKQGKKSHSLSKAFVRGHKRRTWSYGLFSGEEEVARSANFAAKSANHGRRLSHGVPPPPPLSLDRIGVSMSGETELRMTLAMLEQQERAQQQQEAEVEGLSTSPLPSGSLKVLAVPTQSERFRFRHTADFSQQQHTVDGQPTLNENAGPSRTGTPSGSGSAGVMARVRKFKKSFIKGLQVLGSTSATHPAS</sequence>
<evidence type="ECO:0000313" key="2">
    <source>
        <dbReference type="EMBL" id="TFK22741.1"/>
    </source>
</evidence>
<dbReference type="AlphaFoldDB" id="A0A5C3KQC2"/>
<dbReference type="Proteomes" id="UP000307440">
    <property type="component" value="Unassembled WGS sequence"/>
</dbReference>
<protein>
    <submittedName>
        <fullName evidence="2">Uncharacterized protein</fullName>
    </submittedName>
</protein>
<feature type="region of interest" description="Disordered" evidence="1">
    <location>
        <begin position="20"/>
        <end position="46"/>
    </location>
</feature>
<feature type="region of interest" description="Disordered" evidence="1">
    <location>
        <begin position="332"/>
        <end position="362"/>
    </location>
</feature>
<feature type="compositionally biased region" description="Polar residues" evidence="1">
    <location>
        <begin position="341"/>
        <end position="359"/>
    </location>
</feature>